<dbReference type="SUPFAM" id="SSF48264">
    <property type="entry name" value="Cytochrome P450"/>
    <property type="match status" value="1"/>
</dbReference>
<evidence type="ECO:0000313" key="13">
    <source>
        <dbReference type="EMBL" id="TFA99665.1"/>
    </source>
</evidence>
<evidence type="ECO:0000256" key="10">
    <source>
        <dbReference type="ARBA" id="ARBA00023033"/>
    </source>
</evidence>
<evidence type="ECO:0000256" key="1">
    <source>
        <dbReference type="ARBA" id="ARBA00001971"/>
    </source>
</evidence>
<dbReference type="Proteomes" id="UP001642720">
    <property type="component" value="Unassembled WGS sequence"/>
</dbReference>
<evidence type="ECO:0000256" key="6">
    <source>
        <dbReference type="ARBA" id="ARBA00022723"/>
    </source>
</evidence>
<keyword evidence="11" id="KW-0472">Membrane</keyword>
<keyword evidence="8" id="KW-0560">Oxidoreductase</keyword>
<dbReference type="InterPro" id="IPR036396">
    <property type="entry name" value="Cyt_P450_sf"/>
</dbReference>
<dbReference type="EMBL" id="PPTA01000013">
    <property type="protein sequence ID" value="TFA99665.1"/>
    <property type="molecule type" value="Genomic_DNA"/>
</dbReference>
<evidence type="ECO:0000256" key="3">
    <source>
        <dbReference type="ARBA" id="ARBA00010617"/>
    </source>
</evidence>
<comment type="caution">
    <text evidence="13">The sequence shown here is derived from an EMBL/GenBank/DDBJ whole genome shotgun (WGS) entry which is preliminary data.</text>
</comment>
<feature type="compositionally biased region" description="Low complexity" evidence="12">
    <location>
        <begin position="10"/>
        <end position="21"/>
    </location>
</feature>
<evidence type="ECO:0000313" key="14">
    <source>
        <dbReference type="Proteomes" id="UP001642720"/>
    </source>
</evidence>
<keyword evidence="6" id="KW-0479">Metal-binding</keyword>
<evidence type="ECO:0000256" key="2">
    <source>
        <dbReference type="ARBA" id="ARBA00004370"/>
    </source>
</evidence>
<keyword evidence="7" id="KW-1133">Transmembrane helix</keyword>
<protein>
    <submittedName>
        <fullName evidence="13">Uncharacterized protein</fullName>
    </submittedName>
</protein>
<accession>A0ABY2GVN5</accession>
<dbReference type="RefSeq" id="XP_073555867.1">
    <property type="nucleotide sequence ID" value="XM_073705529.1"/>
</dbReference>
<dbReference type="GeneID" id="300579979"/>
<evidence type="ECO:0000256" key="9">
    <source>
        <dbReference type="ARBA" id="ARBA00023004"/>
    </source>
</evidence>
<name>A0ABY2GVN5_9HYPO</name>
<reference evidence="13 14" key="1">
    <citation type="submission" date="2018-01" db="EMBL/GenBank/DDBJ databases">
        <title>Genome characterization of the sugarcane-associated fungus Trichoderma ghanense CCMA-1212 and their application in lignocelulose bioconversion.</title>
        <authorList>
            <person name="Steindorff A.S."/>
            <person name="Mendes T.D."/>
            <person name="Vilela E.S.D."/>
            <person name="Rodrigues D.S."/>
            <person name="Formighieri E.F."/>
            <person name="Melo I.S."/>
            <person name="Favaro L.C.L."/>
        </authorList>
    </citation>
    <scope>NUCLEOTIDE SEQUENCE [LARGE SCALE GENOMIC DNA]</scope>
    <source>
        <strain evidence="13 14">CCMA-1212</strain>
    </source>
</reference>
<evidence type="ECO:0000256" key="11">
    <source>
        <dbReference type="ARBA" id="ARBA00023136"/>
    </source>
</evidence>
<dbReference type="PANTHER" id="PTHR24305">
    <property type="entry name" value="CYTOCHROME P450"/>
    <property type="match status" value="1"/>
</dbReference>
<evidence type="ECO:0000256" key="8">
    <source>
        <dbReference type="ARBA" id="ARBA00023002"/>
    </source>
</evidence>
<sequence length="177" mass="19469">MPGDKSPPFTSNTAPLSASPPSSSPYNLWSEIHSLAPRQTFWRISSISMPSLRRLRLHPPVPPTIWRVTFPGGVVVGDVHVPGGMNLTRSQYAVGRSEAVYLKADPFAPERWYQFPEITKDKDAFAPFSTSQPCFWVMCSRAALKLDVLVHGPIWLQRKAAGTDGHPSGAFKAGLDL</sequence>
<dbReference type="PANTHER" id="PTHR24305:SF112">
    <property type="entry name" value="L-ORNITHINE-N5-MONOOXYGENASE (EUROFUNG)"/>
    <property type="match status" value="1"/>
</dbReference>
<comment type="subcellular location">
    <subcellularLocation>
        <location evidence="2">Membrane</location>
    </subcellularLocation>
</comment>
<keyword evidence="10" id="KW-0503">Monooxygenase</keyword>
<keyword evidence="5" id="KW-0812">Transmembrane</keyword>
<dbReference type="InterPro" id="IPR050121">
    <property type="entry name" value="Cytochrome_P450_monoxygenase"/>
</dbReference>
<dbReference type="InterPro" id="IPR001128">
    <property type="entry name" value="Cyt_P450"/>
</dbReference>
<keyword evidence="4" id="KW-0349">Heme</keyword>
<organism evidence="13 14">
    <name type="scientific">Trichoderma ghanense</name>
    <dbReference type="NCBI Taxonomy" id="65468"/>
    <lineage>
        <taxon>Eukaryota</taxon>
        <taxon>Fungi</taxon>
        <taxon>Dikarya</taxon>
        <taxon>Ascomycota</taxon>
        <taxon>Pezizomycotina</taxon>
        <taxon>Sordariomycetes</taxon>
        <taxon>Hypocreomycetidae</taxon>
        <taxon>Hypocreales</taxon>
        <taxon>Hypocreaceae</taxon>
        <taxon>Trichoderma</taxon>
    </lineage>
</organism>
<keyword evidence="9" id="KW-0408">Iron</keyword>
<comment type="cofactor">
    <cofactor evidence="1">
        <name>heme</name>
        <dbReference type="ChEBI" id="CHEBI:30413"/>
    </cofactor>
</comment>
<dbReference type="Gene3D" id="1.10.630.10">
    <property type="entry name" value="Cytochrome P450"/>
    <property type="match status" value="1"/>
</dbReference>
<gene>
    <name evidence="13" type="ORF">CCMA1212_008395</name>
</gene>
<proteinExistence type="inferred from homology"/>
<evidence type="ECO:0000256" key="5">
    <source>
        <dbReference type="ARBA" id="ARBA00022692"/>
    </source>
</evidence>
<dbReference type="Pfam" id="PF00067">
    <property type="entry name" value="p450"/>
    <property type="match status" value="1"/>
</dbReference>
<comment type="similarity">
    <text evidence="3">Belongs to the cytochrome P450 family.</text>
</comment>
<evidence type="ECO:0000256" key="7">
    <source>
        <dbReference type="ARBA" id="ARBA00022989"/>
    </source>
</evidence>
<evidence type="ECO:0000256" key="4">
    <source>
        <dbReference type="ARBA" id="ARBA00022617"/>
    </source>
</evidence>
<feature type="region of interest" description="Disordered" evidence="12">
    <location>
        <begin position="1"/>
        <end position="21"/>
    </location>
</feature>
<evidence type="ECO:0000256" key="12">
    <source>
        <dbReference type="SAM" id="MobiDB-lite"/>
    </source>
</evidence>
<keyword evidence="14" id="KW-1185">Reference proteome</keyword>